<dbReference type="EMBL" id="JAVRRF010000006">
    <property type="protein sequence ID" value="KAK5063814.1"/>
    <property type="molecule type" value="Genomic_DNA"/>
</dbReference>
<keyword evidence="3" id="KW-1185">Reference proteome</keyword>
<dbReference type="Proteomes" id="UP001345691">
    <property type="component" value="Unassembled WGS sequence"/>
</dbReference>
<comment type="caution">
    <text evidence="2">The sequence shown here is derived from an EMBL/GenBank/DDBJ whole genome shotgun (WGS) entry which is preliminary data.</text>
</comment>
<gene>
    <name evidence="2" type="ORF">LTR69_003579</name>
</gene>
<feature type="compositionally biased region" description="Basic and acidic residues" evidence="1">
    <location>
        <begin position="216"/>
        <end position="226"/>
    </location>
</feature>
<name>A0ABR0JHC3_9EURO</name>
<feature type="region of interest" description="Disordered" evidence="1">
    <location>
        <begin position="123"/>
        <end position="323"/>
    </location>
</feature>
<proteinExistence type="predicted"/>
<evidence type="ECO:0000256" key="1">
    <source>
        <dbReference type="SAM" id="MobiDB-lite"/>
    </source>
</evidence>
<protein>
    <submittedName>
        <fullName evidence="2">Uncharacterized protein</fullName>
    </submittedName>
</protein>
<evidence type="ECO:0000313" key="2">
    <source>
        <dbReference type="EMBL" id="KAK5063814.1"/>
    </source>
</evidence>
<sequence>MVIFKIRTGQQMLDEEKDSLEDYRMDQNLVRRVDSLVPGRYTAGPNAKSEIRRVLERVTKFVHETCPAGLKRPLLPGPDTLFEKCRVLGGFIPVQHFPPSGHVLDRFLKGVIAYLEEHHRRVGTAVPPGDSRQSDTSVANMHAPPQPTVVSEPEGAQLPTPATPGTSETSPIKIESDTEAGVSPGLRRSSRKKASLPRKPNKATKKRRRDGPSNTKESDATHDNAQRARYPPMKRAKPSSNHRASSPVVDLTPQRTRTDVDRVSTQLRKRLNVTPQEQPSRIRRPSEPESSEESDSSHDHDYTAKPTDRDGAQERDRGRAIRDNRRRKPLNVYQAIYEEAQEEIRFLQGLLIKGAGLTEADLQASKVRVRNGLGFKYAFEFAYYGGKEAMKEPSAKRARISM</sequence>
<reference evidence="2 3" key="1">
    <citation type="submission" date="2023-08" db="EMBL/GenBank/DDBJ databases">
        <title>Black Yeasts Isolated from many extreme environments.</title>
        <authorList>
            <person name="Coleine C."/>
            <person name="Stajich J.E."/>
            <person name="Selbmann L."/>
        </authorList>
    </citation>
    <scope>NUCLEOTIDE SEQUENCE [LARGE SCALE GENOMIC DNA]</scope>
    <source>
        <strain evidence="2 3">CCFEE 6328</strain>
    </source>
</reference>
<feature type="compositionally biased region" description="Basic residues" evidence="1">
    <location>
        <begin position="188"/>
        <end position="209"/>
    </location>
</feature>
<evidence type="ECO:0000313" key="3">
    <source>
        <dbReference type="Proteomes" id="UP001345691"/>
    </source>
</evidence>
<feature type="compositionally biased region" description="Basic and acidic residues" evidence="1">
    <location>
        <begin position="295"/>
        <end position="323"/>
    </location>
</feature>
<organism evidence="2 3">
    <name type="scientific">Exophiala sideris</name>
    <dbReference type="NCBI Taxonomy" id="1016849"/>
    <lineage>
        <taxon>Eukaryota</taxon>
        <taxon>Fungi</taxon>
        <taxon>Dikarya</taxon>
        <taxon>Ascomycota</taxon>
        <taxon>Pezizomycotina</taxon>
        <taxon>Eurotiomycetes</taxon>
        <taxon>Chaetothyriomycetidae</taxon>
        <taxon>Chaetothyriales</taxon>
        <taxon>Herpotrichiellaceae</taxon>
        <taxon>Exophiala</taxon>
    </lineage>
</organism>
<accession>A0ABR0JHC3</accession>